<feature type="region of interest" description="Disordered" evidence="6">
    <location>
        <begin position="275"/>
        <end position="298"/>
    </location>
</feature>
<dbReference type="PANTHER" id="PTHR47338">
    <property type="entry name" value="ZN(II)2CYS6 TRANSCRIPTION FACTOR (EUROFUNG)-RELATED"/>
    <property type="match status" value="1"/>
</dbReference>
<keyword evidence="7" id="KW-0472">Membrane</keyword>
<feature type="compositionally biased region" description="Low complexity" evidence="6">
    <location>
        <begin position="190"/>
        <end position="207"/>
    </location>
</feature>
<dbReference type="SMART" id="SM00066">
    <property type="entry name" value="GAL4"/>
    <property type="match status" value="1"/>
</dbReference>
<keyword evidence="7" id="KW-0812">Transmembrane</keyword>
<keyword evidence="5" id="KW-0539">Nucleus</keyword>
<organism evidence="9 10">
    <name type="scientific">Diversispora eburnea</name>
    <dbReference type="NCBI Taxonomy" id="1213867"/>
    <lineage>
        <taxon>Eukaryota</taxon>
        <taxon>Fungi</taxon>
        <taxon>Fungi incertae sedis</taxon>
        <taxon>Mucoromycota</taxon>
        <taxon>Glomeromycotina</taxon>
        <taxon>Glomeromycetes</taxon>
        <taxon>Diversisporales</taxon>
        <taxon>Diversisporaceae</taxon>
        <taxon>Diversispora</taxon>
    </lineage>
</organism>
<dbReference type="GO" id="GO:0003677">
    <property type="term" value="F:DNA binding"/>
    <property type="evidence" value="ECO:0007669"/>
    <property type="project" value="InterPro"/>
</dbReference>
<dbReference type="PROSITE" id="PS50048">
    <property type="entry name" value="ZN2_CY6_FUNGAL_2"/>
    <property type="match status" value="1"/>
</dbReference>
<dbReference type="Gene3D" id="4.10.240.10">
    <property type="entry name" value="Zn(2)-C6 fungal-type DNA-binding domain"/>
    <property type="match status" value="1"/>
</dbReference>
<evidence type="ECO:0000256" key="5">
    <source>
        <dbReference type="ARBA" id="ARBA00023242"/>
    </source>
</evidence>
<dbReference type="SMART" id="SM00906">
    <property type="entry name" value="Fungal_trans"/>
    <property type="match status" value="1"/>
</dbReference>
<dbReference type="SUPFAM" id="SSF57701">
    <property type="entry name" value="Zn2/Cys6 DNA-binding domain"/>
    <property type="match status" value="1"/>
</dbReference>
<comment type="subcellular location">
    <subcellularLocation>
        <location evidence="1">Nucleus</location>
    </subcellularLocation>
</comment>
<feature type="region of interest" description="Disordered" evidence="6">
    <location>
        <begin position="1"/>
        <end position="34"/>
    </location>
</feature>
<dbReference type="PROSITE" id="PS00463">
    <property type="entry name" value="ZN2_CY6_FUNGAL_1"/>
    <property type="match status" value="1"/>
</dbReference>
<feature type="transmembrane region" description="Helical" evidence="7">
    <location>
        <begin position="540"/>
        <end position="557"/>
    </location>
</feature>
<keyword evidence="7" id="KW-1133">Transmembrane helix</keyword>
<dbReference type="Pfam" id="PF04082">
    <property type="entry name" value="Fungal_trans"/>
    <property type="match status" value="1"/>
</dbReference>
<sequence length="965" mass="109109">MSSQAKIHGDDPISDPNGSDGGNNQQTPTKRKRLTQACDACRKKKVKCSGDKPTCNNCLRLNIDCTYSPSTRKRGPRVGLVESLEKRLQQMERLLQPLKEQGLVDEPDDQTSIPTAKKLRLNSVSADEFTDITDNQDSQHYSSLEQSSPIYQQSKEYVKVPKSQSKLNDLLSPPNYSNVQNSQSEFINYFPQSPQSSSPASQARQFQLHTPVSRHSPVIINDANPETASDNQSSPIKTEESDDETFIFFGNTSASPGFRSNSDLIACSKRMNVQGKEHLHKQTSPQKTNNSSEQNTPTMNSYTIVLSRQNNEYPSQEIIEHLCSCYFRHIDNQFTILHEATFKRQLRQKKVSTFLILSMCALAARFTDNPTIKKDPPYLSGETFASLATQMIIPSLDKPSIEVVQGIVFLTMHTYGSLKGPRSWMYIGMAIRFVNSYLTMAQELGLHKIDSPSSNTPTKKDSEAAFITKETRRRTFWVCFMLDRFSACALGRPTLIDEEDCDVRFPCADSIWSSEYPFTNPLINEYLKENYVRTDSRFTLVHNGLFAILCSVIILLGRVSQYVNRTKPTCELQPWDPQSEFAKLEREIEEWYQTILIDYKYSKDTFNSNVTGATLASVHLLYYAVVVVLNRPNVALQNSDIELKFAAKSAAKCSAAANQVTSIAADVIHYGVHYMCPFTVYPVFATATIHINDMYSEDANIANAARESLKIHKEFLLEMSPIWAMAGRMNWMVEEMCEVRNEQTDTDTNCGSAFFFDRKKKFRNRTDLMSTGTDAGFVTFWNRANNNIIDTNFINNMPPMGFPDQLLSPRWLFNDSPIIGDWTNFLRANSPGTLKRLAKKEHDENEYDYFSQDMALYGGTPYFYETAPPFPDMSVGQNLPELSPRFLQTNRQAIKNWADISSIDSFTQAASINTAPALSNVGNNTISQDLNSIDTSINFESSNVNDVNNQGRSRTTEIRIDPILR</sequence>
<keyword evidence="4" id="KW-0804">Transcription</keyword>
<evidence type="ECO:0000256" key="7">
    <source>
        <dbReference type="SAM" id="Phobius"/>
    </source>
</evidence>
<name>A0A9N8VVK4_9GLOM</name>
<evidence type="ECO:0000256" key="4">
    <source>
        <dbReference type="ARBA" id="ARBA00023163"/>
    </source>
</evidence>
<dbReference type="InterPro" id="IPR036864">
    <property type="entry name" value="Zn2-C6_fun-type_DNA-bd_sf"/>
</dbReference>
<dbReference type="InterPro" id="IPR007219">
    <property type="entry name" value="XnlR_reg_dom"/>
</dbReference>
<proteinExistence type="predicted"/>
<evidence type="ECO:0000256" key="6">
    <source>
        <dbReference type="SAM" id="MobiDB-lite"/>
    </source>
</evidence>
<dbReference type="PANTHER" id="PTHR47338:SF5">
    <property type="entry name" value="ZN(II)2CYS6 TRANSCRIPTION FACTOR (EUROFUNG)"/>
    <property type="match status" value="1"/>
</dbReference>
<dbReference type="CDD" id="cd00067">
    <property type="entry name" value="GAL4"/>
    <property type="match status" value="1"/>
</dbReference>
<keyword evidence="3" id="KW-0805">Transcription regulation</keyword>
<feature type="region of interest" description="Disordered" evidence="6">
    <location>
        <begin position="157"/>
        <end position="242"/>
    </location>
</feature>
<keyword evidence="10" id="KW-1185">Reference proteome</keyword>
<dbReference type="CDD" id="cd12148">
    <property type="entry name" value="fungal_TF_MHR"/>
    <property type="match status" value="1"/>
</dbReference>
<evidence type="ECO:0000313" key="10">
    <source>
        <dbReference type="Proteomes" id="UP000789706"/>
    </source>
</evidence>
<dbReference type="GO" id="GO:0000981">
    <property type="term" value="F:DNA-binding transcription factor activity, RNA polymerase II-specific"/>
    <property type="evidence" value="ECO:0007669"/>
    <property type="project" value="InterPro"/>
</dbReference>
<dbReference type="InterPro" id="IPR001138">
    <property type="entry name" value="Zn2Cys6_DnaBD"/>
</dbReference>
<feature type="domain" description="Zn(2)-C6 fungal-type" evidence="8">
    <location>
        <begin position="37"/>
        <end position="67"/>
    </location>
</feature>
<evidence type="ECO:0000313" key="9">
    <source>
        <dbReference type="EMBL" id="CAG8464013.1"/>
    </source>
</evidence>
<comment type="caution">
    <text evidence="9">The sequence shown here is derived from an EMBL/GenBank/DDBJ whole genome shotgun (WGS) entry which is preliminary data.</text>
</comment>
<dbReference type="Pfam" id="PF00172">
    <property type="entry name" value="Zn_clus"/>
    <property type="match status" value="1"/>
</dbReference>
<feature type="compositionally biased region" description="Polar residues" evidence="6">
    <location>
        <begin position="174"/>
        <end position="186"/>
    </location>
</feature>
<feature type="compositionally biased region" description="Polar residues" evidence="6">
    <location>
        <begin position="282"/>
        <end position="298"/>
    </location>
</feature>
<accession>A0A9N8VVK4</accession>
<evidence type="ECO:0000256" key="2">
    <source>
        <dbReference type="ARBA" id="ARBA00022723"/>
    </source>
</evidence>
<dbReference type="Proteomes" id="UP000789706">
    <property type="component" value="Unassembled WGS sequence"/>
</dbReference>
<evidence type="ECO:0000256" key="3">
    <source>
        <dbReference type="ARBA" id="ARBA00023015"/>
    </source>
</evidence>
<dbReference type="GO" id="GO:0006351">
    <property type="term" value="P:DNA-templated transcription"/>
    <property type="evidence" value="ECO:0007669"/>
    <property type="project" value="InterPro"/>
</dbReference>
<dbReference type="EMBL" id="CAJVPK010000163">
    <property type="protein sequence ID" value="CAG8464013.1"/>
    <property type="molecule type" value="Genomic_DNA"/>
</dbReference>
<dbReference type="GO" id="GO:0008270">
    <property type="term" value="F:zinc ion binding"/>
    <property type="evidence" value="ECO:0007669"/>
    <property type="project" value="InterPro"/>
</dbReference>
<evidence type="ECO:0000259" key="8">
    <source>
        <dbReference type="PROSITE" id="PS50048"/>
    </source>
</evidence>
<evidence type="ECO:0000256" key="1">
    <source>
        <dbReference type="ARBA" id="ARBA00004123"/>
    </source>
</evidence>
<feature type="transmembrane region" description="Helical" evidence="7">
    <location>
        <begin position="610"/>
        <end position="629"/>
    </location>
</feature>
<feature type="compositionally biased region" description="Polar residues" evidence="6">
    <location>
        <begin position="224"/>
        <end position="236"/>
    </location>
</feature>
<keyword evidence="2" id="KW-0479">Metal-binding</keyword>
<dbReference type="GO" id="GO:0005634">
    <property type="term" value="C:nucleus"/>
    <property type="evidence" value="ECO:0007669"/>
    <property type="project" value="UniProtKB-SubCell"/>
</dbReference>
<dbReference type="AlphaFoldDB" id="A0A9N8VVK4"/>
<dbReference type="OrthoDB" id="2123952at2759"/>
<gene>
    <name evidence="9" type="ORF">DEBURN_LOCUS2827</name>
</gene>
<protein>
    <submittedName>
        <fullName evidence="9">119_t:CDS:1</fullName>
    </submittedName>
</protein>
<dbReference type="InterPro" id="IPR050815">
    <property type="entry name" value="TF_fung"/>
</dbReference>
<reference evidence="9" key="1">
    <citation type="submission" date="2021-06" db="EMBL/GenBank/DDBJ databases">
        <authorList>
            <person name="Kallberg Y."/>
            <person name="Tangrot J."/>
            <person name="Rosling A."/>
        </authorList>
    </citation>
    <scope>NUCLEOTIDE SEQUENCE</scope>
    <source>
        <strain evidence="9">AZ414A</strain>
    </source>
</reference>